<proteinExistence type="predicted"/>
<evidence type="ECO:0000313" key="2">
    <source>
        <dbReference type="Proteomes" id="UP000232710"/>
    </source>
</evidence>
<sequence>MVKSSRTRTASVIKSALCINTRSQTLIKKAMQTSKECYKMAVEANMKLHKSEKQSVSLQVQVSILTTEVKRLKELKPDDARVRIRLNRLLGDTDTKNNKTIKGALQRARRGECDPNKMQRKTQLLLKESKKWDDAVRLYRYSKSGSPMSKLISVP</sequence>
<organism evidence="1 2">
    <name type="scientific">Micromonas pusilla virus SP1</name>
    <name type="common">MpV-SP1</name>
    <dbReference type="NCBI Taxonomy" id="373996"/>
    <lineage>
        <taxon>Viruses</taxon>
        <taxon>Varidnaviria</taxon>
        <taxon>Bamfordvirae</taxon>
        <taxon>Nucleocytoviricota</taxon>
        <taxon>Megaviricetes</taxon>
        <taxon>Algavirales</taxon>
        <taxon>Phycodnaviridae</taxon>
        <taxon>Prasinovirus</taxon>
        <taxon>Prasinovirus micromonas</taxon>
    </lineage>
</organism>
<dbReference type="Proteomes" id="UP000232710">
    <property type="component" value="Segment"/>
</dbReference>
<name>G9E6B8_MPSP1</name>
<protein>
    <submittedName>
        <fullName evidence="1">Uncharacterized protein</fullName>
    </submittedName>
</protein>
<keyword evidence="2" id="KW-1185">Reference proteome</keyword>
<reference evidence="1 2" key="1">
    <citation type="submission" date="2010-12" db="EMBL/GenBank/DDBJ databases">
        <title>The Genome Sequence of Micromonas pusilla virus SP1.</title>
        <authorList>
            <consortium name="The Broad Institute Genome Sequencing Platform"/>
            <person name="Henn M.R."/>
            <person name="Suttle C."/>
            <person name="Winget D."/>
            <person name="Chan A."/>
            <person name="Levin J."/>
            <person name="Malboeuf C."/>
            <person name="Casali M."/>
            <person name="Russ C."/>
            <person name="Lennon N."/>
            <person name="Chapman S.B."/>
            <person name="Erlich R."/>
            <person name="Young S.K."/>
            <person name="Yandava C."/>
            <person name="Zeng Q."/>
            <person name="Alvarado L."/>
            <person name="Anderson S."/>
            <person name="Berlin A."/>
            <person name="Chen Z."/>
            <person name="Freedman E."/>
            <person name="Gellesch M."/>
            <person name="Goldberg J."/>
            <person name="Green L."/>
            <person name="Griggs A."/>
            <person name="Gujja S."/>
            <person name="Heilman E.R."/>
            <person name="Heiman D."/>
            <person name="Hollinger A."/>
            <person name="Howarth C."/>
            <person name="Larson L."/>
            <person name="Mehta T."/>
            <person name="Pearson M."/>
            <person name="Roberts A."/>
            <person name="Ryan E."/>
            <person name="Saif S."/>
            <person name="Shea T."/>
            <person name="Shenoy N."/>
            <person name="Sisk P."/>
            <person name="Stolte C."/>
            <person name="Sykes S."/>
            <person name="White J."/>
            <person name="Haas B."/>
            <person name="Nusbaum C."/>
            <person name="Birren B."/>
        </authorList>
    </citation>
    <scope>NUCLEOTIDE SEQUENCE [LARGE SCALE GENOMIC DNA]</scope>
    <source>
        <strain evidence="1 2">SP1</strain>
    </source>
</reference>
<accession>G9E6B8</accession>
<organismHost>
    <name type="scientific">Micromonas pusilla</name>
    <name type="common">Picoplanktonic green alga</name>
    <name type="synonym">Chromulina pusilla</name>
    <dbReference type="NCBI Taxonomy" id="38833"/>
</organismHost>
<evidence type="ECO:0000313" key="1">
    <source>
        <dbReference type="EMBL" id="AET84945.1"/>
    </source>
</evidence>
<dbReference type="EMBL" id="JF974320">
    <property type="protein sequence ID" value="AET84945.1"/>
    <property type="molecule type" value="Genomic_DNA"/>
</dbReference>
<gene>
    <name evidence="1" type="ORF">MPXG_00147</name>
</gene>